<reference evidence="1" key="1">
    <citation type="journal article" date="2014" name="Front. Microbiol.">
        <title>High frequency of phylogenetically diverse reductive dehalogenase-homologous genes in deep subseafloor sedimentary metagenomes.</title>
        <authorList>
            <person name="Kawai M."/>
            <person name="Futagami T."/>
            <person name="Toyoda A."/>
            <person name="Takaki Y."/>
            <person name="Nishi S."/>
            <person name="Hori S."/>
            <person name="Arai W."/>
            <person name="Tsubouchi T."/>
            <person name="Morono Y."/>
            <person name="Uchiyama I."/>
            <person name="Ito T."/>
            <person name="Fujiyama A."/>
            <person name="Inagaki F."/>
            <person name="Takami H."/>
        </authorList>
    </citation>
    <scope>NUCLEOTIDE SEQUENCE</scope>
    <source>
        <strain evidence="1">Expedition CK06-06</strain>
    </source>
</reference>
<name>X1MB40_9ZZZZ</name>
<gene>
    <name evidence="1" type="ORF">S06H3_34254</name>
</gene>
<accession>X1MB40</accession>
<dbReference type="AlphaFoldDB" id="X1MB40"/>
<sequence length="46" mass="5077">MLRLILTAFLTLTTLLNSGCFNNSDKVPPDSSEIIGEVELYTFSPD</sequence>
<organism evidence="1">
    <name type="scientific">marine sediment metagenome</name>
    <dbReference type="NCBI Taxonomy" id="412755"/>
    <lineage>
        <taxon>unclassified sequences</taxon>
        <taxon>metagenomes</taxon>
        <taxon>ecological metagenomes</taxon>
    </lineage>
</organism>
<dbReference type="EMBL" id="BARV01020539">
    <property type="protein sequence ID" value="GAI28468.1"/>
    <property type="molecule type" value="Genomic_DNA"/>
</dbReference>
<evidence type="ECO:0000313" key="1">
    <source>
        <dbReference type="EMBL" id="GAI28468.1"/>
    </source>
</evidence>
<feature type="non-terminal residue" evidence="1">
    <location>
        <position position="46"/>
    </location>
</feature>
<proteinExistence type="predicted"/>
<protein>
    <submittedName>
        <fullName evidence="1">Uncharacterized protein</fullName>
    </submittedName>
</protein>
<comment type="caution">
    <text evidence="1">The sequence shown here is derived from an EMBL/GenBank/DDBJ whole genome shotgun (WGS) entry which is preliminary data.</text>
</comment>